<accession>A0AAW5ECD7</accession>
<keyword evidence="3" id="KW-1185">Reference proteome</keyword>
<evidence type="ECO:0000313" key="2">
    <source>
        <dbReference type="EMBL" id="MCH1627562.1"/>
    </source>
</evidence>
<evidence type="ECO:0000313" key="3">
    <source>
        <dbReference type="Proteomes" id="UP001431131"/>
    </source>
</evidence>
<reference evidence="2" key="1">
    <citation type="submission" date="2022-02" db="EMBL/GenBank/DDBJ databases">
        <title>Fredinandcohnia quinoae sp. nov. isolated from Chenopodium quinoa seeds.</title>
        <authorList>
            <person name="Saati-Santamaria Z."/>
            <person name="Flores-Felix J.D."/>
            <person name="Igual J.M."/>
            <person name="Velazquez E."/>
            <person name="Garcia-Fraile P."/>
            <person name="Martinez-Molina E."/>
        </authorList>
    </citation>
    <scope>NUCLEOTIDE SEQUENCE</scope>
    <source>
        <strain evidence="2">SECRCQ15</strain>
    </source>
</reference>
<dbReference type="EMBL" id="JAKTTI010000045">
    <property type="protein sequence ID" value="MCH1627562.1"/>
    <property type="molecule type" value="Genomic_DNA"/>
</dbReference>
<dbReference type="InterPro" id="IPR013096">
    <property type="entry name" value="Cupin_2"/>
</dbReference>
<dbReference type="Proteomes" id="UP001431131">
    <property type="component" value="Unassembled WGS sequence"/>
</dbReference>
<sequence>MKKEALINYIEHKDEKFTKKVVFKEGESTVFVLNFTPKQSLPSHKHPGSNVYLLVLEGEGTFTIDNNEIRAKKNDVILCTGDESLAFLNDGSENVSLYVMLNKIPNESYTQNI</sequence>
<comment type="caution">
    <text evidence="2">The sequence shown here is derived from an EMBL/GenBank/DDBJ whole genome shotgun (WGS) entry which is preliminary data.</text>
</comment>
<dbReference type="AlphaFoldDB" id="A0AAW5ECD7"/>
<proteinExistence type="predicted"/>
<name>A0AAW5ECD7_9BACI</name>
<protein>
    <submittedName>
        <fullName evidence="2">Cupin domain-containing protein</fullName>
    </submittedName>
</protein>
<feature type="domain" description="Cupin type-2" evidence="1">
    <location>
        <begin position="32"/>
        <end position="99"/>
    </location>
</feature>
<evidence type="ECO:0000259" key="1">
    <source>
        <dbReference type="Pfam" id="PF07883"/>
    </source>
</evidence>
<gene>
    <name evidence="2" type="ORF">MJG50_19685</name>
</gene>
<dbReference type="InterPro" id="IPR014710">
    <property type="entry name" value="RmlC-like_jellyroll"/>
</dbReference>
<dbReference type="RefSeq" id="WP_240257481.1">
    <property type="nucleotide sequence ID" value="NZ_JAKTTI010000045.1"/>
</dbReference>
<dbReference type="InterPro" id="IPR011051">
    <property type="entry name" value="RmlC_Cupin_sf"/>
</dbReference>
<dbReference type="Gene3D" id="2.60.120.10">
    <property type="entry name" value="Jelly Rolls"/>
    <property type="match status" value="1"/>
</dbReference>
<organism evidence="2 3">
    <name type="scientific">Fredinandcohnia quinoae</name>
    <dbReference type="NCBI Taxonomy" id="2918902"/>
    <lineage>
        <taxon>Bacteria</taxon>
        <taxon>Bacillati</taxon>
        <taxon>Bacillota</taxon>
        <taxon>Bacilli</taxon>
        <taxon>Bacillales</taxon>
        <taxon>Bacillaceae</taxon>
        <taxon>Fredinandcohnia</taxon>
    </lineage>
</organism>
<dbReference type="Pfam" id="PF07883">
    <property type="entry name" value="Cupin_2"/>
    <property type="match status" value="1"/>
</dbReference>
<dbReference type="SUPFAM" id="SSF51182">
    <property type="entry name" value="RmlC-like cupins"/>
    <property type="match status" value="1"/>
</dbReference>